<dbReference type="STRING" id="159291.SAMN05920897_11833"/>
<dbReference type="RefSeq" id="WP_076489695.1">
    <property type="nucleotide sequence ID" value="NZ_FTMS01000018.1"/>
</dbReference>
<keyword evidence="3" id="KW-0479">Metal-binding</keyword>
<keyword evidence="1" id="KW-0813">Transport</keyword>
<keyword evidence="9" id="KW-1185">Reference proteome</keyword>
<dbReference type="Pfam" id="PF25160">
    <property type="entry name" value="LdpA_Fe-S-bd"/>
    <property type="match status" value="1"/>
</dbReference>
<dbReference type="GO" id="GO:0051539">
    <property type="term" value="F:4 iron, 4 sulfur cluster binding"/>
    <property type="evidence" value="ECO:0007669"/>
    <property type="project" value="UniProtKB-KW"/>
</dbReference>
<dbReference type="InterPro" id="IPR017900">
    <property type="entry name" value="4Fe4S_Fe_S_CS"/>
</dbReference>
<gene>
    <name evidence="8" type="ORF">SAMN05920897_11833</name>
</gene>
<dbReference type="PANTHER" id="PTHR42859:SF10">
    <property type="entry name" value="DIMETHYLSULFOXIDE REDUCTASE CHAIN B"/>
    <property type="match status" value="1"/>
</dbReference>
<organism evidence="8 9">
    <name type="scientific">Alkalispirochaeta americana</name>
    <dbReference type="NCBI Taxonomy" id="159291"/>
    <lineage>
        <taxon>Bacteria</taxon>
        <taxon>Pseudomonadati</taxon>
        <taxon>Spirochaetota</taxon>
        <taxon>Spirochaetia</taxon>
        <taxon>Spirochaetales</taxon>
        <taxon>Spirochaetaceae</taxon>
        <taxon>Alkalispirochaeta</taxon>
    </lineage>
</organism>
<dbReference type="SUPFAM" id="SSF54862">
    <property type="entry name" value="4Fe-4S ferredoxins"/>
    <property type="match status" value="1"/>
</dbReference>
<feature type="domain" description="4Fe-4S ferredoxin-type" evidence="7">
    <location>
        <begin position="188"/>
        <end position="217"/>
    </location>
</feature>
<dbReference type="CDD" id="cd10549">
    <property type="entry name" value="MtMvhB_like"/>
    <property type="match status" value="1"/>
</dbReference>
<evidence type="ECO:0000256" key="6">
    <source>
        <dbReference type="ARBA" id="ARBA00023014"/>
    </source>
</evidence>
<dbReference type="OrthoDB" id="9798098at2"/>
<dbReference type="PROSITE" id="PS51379">
    <property type="entry name" value="4FE4S_FER_2"/>
    <property type="match status" value="3"/>
</dbReference>
<dbReference type="Pfam" id="PF13237">
    <property type="entry name" value="Fer4_10"/>
    <property type="match status" value="1"/>
</dbReference>
<evidence type="ECO:0000256" key="3">
    <source>
        <dbReference type="ARBA" id="ARBA00022723"/>
    </source>
</evidence>
<dbReference type="AlphaFoldDB" id="A0A1N6WPG7"/>
<evidence type="ECO:0000256" key="2">
    <source>
        <dbReference type="ARBA" id="ARBA00022485"/>
    </source>
</evidence>
<dbReference type="InterPro" id="IPR017896">
    <property type="entry name" value="4Fe4S_Fe-S-bd"/>
</dbReference>
<keyword evidence="5" id="KW-0408">Iron</keyword>
<dbReference type="InterPro" id="IPR009016">
    <property type="entry name" value="Fe_hydrogenase"/>
</dbReference>
<feature type="domain" description="4Fe-4S ferredoxin-type" evidence="7">
    <location>
        <begin position="110"/>
        <end position="140"/>
    </location>
</feature>
<name>A0A1N6WPG7_9SPIO</name>
<dbReference type="InterPro" id="IPR050294">
    <property type="entry name" value="RnfB_subfamily"/>
</dbReference>
<keyword evidence="6" id="KW-0411">Iron-sulfur</keyword>
<dbReference type="SUPFAM" id="SSF53920">
    <property type="entry name" value="Fe-only hydrogenase"/>
    <property type="match status" value="1"/>
</dbReference>
<dbReference type="PANTHER" id="PTHR42859">
    <property type="entry name" value="OXIDOREDUCTASE"/>
    <property type="match status" value="1"/>
</dbReference>
<keyword evidence="2" id="KW-0004">4Fe-4S</keyword>
<evidence type="ECO:0000256" key="1">
    <source>
        <dbReference type="ARBA" id="ARBA00022448"/>
    </source>
</evidence>
<proteinExistence type="predicted"/>
<dbReference type="InterPro" id="IPR057431">
    <property type="entry name" value="LdpA_Fe-S-bd"/>
</dbReference>
<dbReference type="NCBIfam" id="TIGR04105">
    <property type="entry name" value="FeFe_hydrog_B1"/>
    <property type="match status" value="1"/>
</dbReference>
<dbReference type="InterPro" id="IPR027631">
    <property type="entry name" value="Mono_FeFe_hydrog"/>
</dbReference>
<evidence type="ECO:0000256" key="5">
    <source>
        <dbReference type="ARBA" id="ARBA00023004"/>
    </source>
</evidence>
<dbReference type="EMBL" id="FTMS01000018">
    <property type="protein sequence ID" value="SIQ91935.1"/>
    <property type="molecule type" value="Genomic_DNA"/>
</dbReference>
<dbReference type="Gene3D" id="3.40.950.10">
    <property type="entry name" value="Fe-only Hydrogenase (Larger Subunit), Chain L, domain 3"/>
    <property type="match status" value="1"/>
</dbReference>
<reference evidence="9" key="1">
    <citation type="submission" date="2017-01" db="EMBL/GenBank/DDBJ databases">
        <authorList>
            <person name="Varghese N."/>
            <person name="Submissions S."/>
        </authorList>
    </citation>
    <scope>NUCLEOTIDE SEQUENCE [LARGE SCALE GENOMIC DNA]</scope>
    <source>
        <strain evidence="9">ASpG1</strain>
    </source>
</reference>
<feature type="domain" description="4Fe-4S ferredoxin-type" evidence="7">
    <location>
        <begin position="141"/>
        <end position="170"/>
    </location>
</feature>
<sequence>MKSSNNADRLRKEVLIRTARALLESDDRAALDRIPLDMRPRGTKSPTRCCLYRDRAVIRYRCMAALGFSVEKETDELRSLGDYGDEAFTRERPEGEVLTLIDEACSACIQTRYTATDVCRGCVAQSCIHACPKGAIEMRGGRAWINPETCINCGLCMKACAYSAIIKVPIPCEEACPTDAITKDPDTGREKIDHAKCISCGKCLRACPFGAIAERSQMVDVIRRLKEGSPMILLTAPSVAGQFPGTPVQFQAAVERLGFSGLREVAHGADETARHEAEELMERLDEGQPFMTTSCCPAYVEAVKKVLPEMQPFVSHTPTPLQYAARAAKAGSPGSITVFAGPCIAKRVEGMREESVDYVITFEELGALLIAAGIDVLECPEGDCADEALPSARGRGFAVSGGVTAAVEACAGEGLNPVSIDGLDRAAVKRLRSFACKGTCPGNFVEVMVCEGGCVAGPGAVVAPRISERELKKQMTAAG</sequence>
<dbReference type="Proteomes" id="UP000186400">
    <property type="component" value="Unassembled WGS sequence"/>
</dbReference>
<evidence type="ECO:0000313" key="8">
    <source>
        <dbReference type="EMBL" id="SIQ91935.1"/>
    </source>
</evidence>
<dbReference type="Gene3D" id="3.30.70.20">
    <property type="match status" value="2"/>
</dbReference>
<protein>
    <submittedName>
        <fullName evidence="8">[FeFe] hydrogenase, group B1/B3</fullName>
    </submittedName>
</protein>
<keyword evidence="4" id="KW-0249">Electron transport</keyword>
<evidence type="ECO:0000259" key="7">
    <source>
        <dbReference type="PROSITE" id="PS51379"/>
    </source>
</evidence>
<accession>A0A1N6WPG7</accession>
<dbReference type="PROSITE" id="PS00198">
    <property type="entry name" value="4FE4S_FER_1"/>
    <property type="match status" value="1"/>
</dbReference>
<dbReference type="InterPro" id="IPR004108">
    <property type="entry name" value="Fe_hydrogenase_lsu_C"/>
</dbReference>
<dbReference type="Pfam" id="PF02906">
    <property type="entry name" value="Fe_hyd_lg_C"/>
    <property type="match status" value="1"/>
</dbReference>
<dbReference type="GO" id="GO:0046872">
    <property type="term" value="F:metal ion binding"/>
    <property type="evidence" value="ECO:0007669"/>
    <property type="project" value="UniProtKB-KW"/>
</dbReference>
<evidence type="ECO:0000313" key="9">
    <source>
        <dbReference type="Proteomes" id="UP000186400"/>
    </source>
</evidence>
<evidence type="ECO:0000256" key="4">
    <source>
        <dbReference type="ARBA" id="ARBA00022982"/>
    </source>
</evidence>